<protein>
    <submittedName>
        <fullName evidence="2">FG-GAP-like repeat-containing protein</fullName>
    </submittedName>
</protein>
<organism evidence="2 3">
    <name type="scientific">Paludisphaera mucosa</name>
    <dbReference type="NCBI Taxonomy" id="3030827"/>
    <lineage>
        <taxon>Bacteria</taxon>
        <taxon>Pseudomonadati</taxon>
        <taxon>Planctomycetota</taxon>
        <taxon>Planctomycetia</taxon>
        <taxon>Isosphaerales</taxon>
        <taxon>Isosphaeraceae</taxon>
        <taxon>Paludisphaera</taxon>
    </lineage>
</organism>
<dbReference type="Gene3D" id="2.60.40.1220">
    <property type="match status" value="1"/>
</dbReference>
<dbReference type="InterPro" id="IPR015919">
    <property type="entry name" value="Cadherin-like_sf"/>
</dbReference>
<dbReference type="Pfam" id="PF13517">
    <property type="entry name" value="FG-GAP_3"/>
    <property type="match status" value="2"/>
</dbReference>
<sequence length="827" mass="85399">MSPTERRRRRSLLNVESMERRELLSGAPVLFTSGALASRPTEWGVVPSSAHGELASYFHANIAVTQDVYGKPIDFNKDGLTDLVMGGGITETVGYYPGEELVGSSRGGFAQAYLADPNGGLKVIPGPTASGDVKAWSWGHFAVLDINGDGSQDVLRLGTGGKISLFVYDPVGATFLLTPDASTLHHADYVGSSSLTMGDVDGDGLPDLAVPDYVGGGQLAGFSIFLAQAPPPGGSWDGQFLPDAVATVTVREAVPLLNDGFASAGPGNVQPILADFNGDGRLDMVIPEQQGVSFYSNPGGGEFARVTPTFVPSVGSVLGFNLQAADFNNDGKMDLISTPNPVSLNLAGTIDPGIHTWNDVPAPVSVYLNTTPTGGAASFNVVAAGASDQYYGFLQVGDFNLDGNMDIGASFASRQGTTFAVGTGDGQGGFGVFKLYVAYTNADDGVYEGWTRQVVAFGVGDFDGDHQLDVAATASTLNMQDFAVSITGLSYNKTFASPGALPANPLPAFAGQPYTLQLTPSGGDAARPYTYTLDPQSVPLPAGLTMSASGLITGTPTQSGPFQLLVDVAQPNGLRGRSFVYLTVQQVAQGTISPGVAPNAVLGAPFNLQFTTSGGPAAWDVTFGALPPGLTLSPGGLLSGTATGTGQYGFQITATGNGFQSSLSYTMVSQAAGAPIVTSLARHGVHNQKTTLVVAFSQDMNPQSASSLANYVLTTAGRDGRFGTRDDVTVALASAVYDATARTVTLSPVARTLPLCRPYRLTIIGTPTQGLSSTAGTYLGGQGVASPGTNYVRVFGTEVLVTQPAPVVRAAPRVASRPALRSLAVRR</sequence>
<dbReference type="SUPFAM" id="SSF69318">
    <property type="entry name" value="Integrin alpha N-terminal domain"/>
    <property type="match status" value="1"/>
</dbReference>
<dbReference type="Proteomes" id="UP001216907">
    <property type="component" value="Unassembled WGS sequence"/>
</dbReference>
<dbReference type="PANTHER" id="PTHR44103">
    <property type="entry name" value="PROPROTEIN CONVERTASE P"/>
    <property type="match status" value="1"/>
</dbReference>
<keyword evidence="3" id="KW-1185">Reference proteome</keyword>
<evidence type="ECO:0000313" key="3">
    <source>
        <dbReference type="Proteomes" id="UP001216907"/>
    </source>
</evidence>
<evidence type="ECO:0000313" key="2">
    <source>
        <dbReference type="EMBL" id="MDG3005035.1"/>
    </source>
</evidence>
<dbReference type="PANTHER" id="PTHR44103:SF1">
    <property type="entry name" value="PROPROTEIN CONVERTASE P"/>
    <property type="match status" value="1"/>
</dbReference>
<keyword evidence="1" id="KW-0732">Signal</keyword>
<reference evidence="2 3" key="1">
    <citation type="submission" date="2023-03" db="EMBL/GenBank/DDBJ databases">
        <title>Paludisphaera mucosa sp. nov. a novel planctomycete from northern fen.</title>
        <authorList>
            <person name="Ivanova A."/>
        </authorList>
    </citation>
    <scope>NUCLEOTIDE SEQUENCE [LARGE SCALE GENOMIC DNA]</scope>
    <source>
        <strain evidence="2 3">Pla2</strain>
    </source>
</reference>
<dbReference type="InterPro" id="IPR014755">
    <property type="entry name" value="Cu-Rt/internalin_Ig-like"/>
</dbReference>
<evidence type="ECO:0000256" key="1">
    <source>
        <dbReference type="ARBA" id="ARBA00022729"/>
    </source>
</evidence>
<dbReference type="InterPro" id="IPR013783">
    <property type="entry name" value="Ig-like_fold"/>
</dbReference>
<dbReference type="Gene3D" id="2.130.10.130">
    <property type="entry name" value="Integrin alpha, N-terminal"/>
    <property type="match status" value="2"/>
</dbReference>
<accession>A0ABT6FCD1</accession>
<dbReference type="SUPFAM" id="SSF49313">
    <property type="entry name" value="Cadherin-like"/>
    <property type="match status" value="2"/>
</dbReference>
<dbReference type="InterPro" id="IPR028994">
    <property type="entry name" value="Integrin_alpha_N"/>
</dbReference>
<name>A0ABT6FCD1_9BACT</name>
<dbReference type="EMBL" id="JARRAG010000002">
    <property type="protein sequence ID" value="MDG3005035.1"/>
    <property type="molecule type" value="Genomic_DNA"/>
</dbReference>
<proteinExistence type="predicted"/>
<dbReference type="InterPro" id="IPR013517">
    <property type="entry name" value="FG-GAP"/>
</dbReference>
<comment type="caution">
    <text evidence="2">The sequence shown here is derived from an EMBL/GenBank/DDBJ whole genome shotgun (WGS) entry which is preliminary data.</text>
</comment>
<dbReference type="Pfam" id="PF05345">
    <property type="entry name" value="He_PIG"/>
    <property type="match status" value="2"/>
</dbReference>
<gene>
    <name evidence="2" type="ORF">PZE19_14705</name>
</gene>
<dbReference type="RefSeq" id="WP_277861384.1">
    <property type="nucleotide sequence ID" value="NZ_JARRAG010000002.1"/>
</dbReference>
<dbReference type="Gene3D" id="2.60.40.10">
    <property type="entry name" value="Immunoglobulins"/>
    <property type="match status" value="2"/>
</dbReference>